<dbReference type="Proteomes" id="UP001153069">
    <property type="component" value="Unassembled WGS sequence"/>
</dbReference>
<comment type="caution">
    <text evidence="3">The sequence shown here is derived from an EMBL/GenBank/DDBJ whole genome shotgun (WGS) entry which is preliminary data.</text>
</comment>
<feature type="chain" id="PRO_5040270504" evidence="2">
    <location>
        <begin position="20"/>
        <end position="293"/>
    </location>
</feature>
<organism evidence="3 4">
    <name type="scientific">Seminavis robusta</name>
    <dbReference type="NCBI Taxonomy" id="568900"/>
    <lineage>
        <taxon>Eukaryota</taxon>
        <taxon>Sar</taxon>
        <taxon>Stramenopiles</taxon>
        <taxon>Ochrophyta</taxon>
        <taxon>Bacillariophyta</taxon>
        <taxon>Bacillariophyceae</taxon>
        <taxon>Bacillariophycidae</taxon>
        <taxon>Naviculales</taxon>
        <taxon>Naviculaceae</taxon>
        <taxon>Seminavis</taxon>
    </lineage>
</organism>
<proteinExistence type="predicted"/>
<evidence type="ECO:0000256" key="2">
    <source>
        <dbReference type="SAM" id="SignalP"/>
    </source>
</evidence>
<keyword evidence="2" id="KW-0732">Signal</keyword>
<reference evidence="3" key="1">
    <citation type="submission" date="2020-06" db="EMBL/GenBank/DDBJ databases">
        <authorList>
            <consortium name="Plant Systems Biology data submission"/>
        </authorList>
    </citation>
    <scope>NUCLEOTIDE SEQUENCE</scope>
    <source>
        <strain evidence="3">D6</strain>
    </source>
</reference>
<feature type="signal peptide" evidence="2">
    <location>
        <begin position="1"/>
        <end position="19"/>
    </location>
</feature>
<protein>
    <submittedName>
        <fullName evidence="3">Uncharacterized protein</fullName>
    </submittedName>
</protein>
<evidence type="ECO:0000256" key="1">
    <source>
        <dbReference type="SAM" id="MobiDB-lite"/>
    </source>
</evidence>
<accession>A0A9N8HMG1</accession>
<sequence length="293" mass="30408">MKFQEVLFLTLAVVCGVAADDMGDDLLDGLNGTDDGLDGLLDSLNYTAPSGDDDFWNSTWEFPCEAETIALDACVVNNSCDEACEGIIGDDDDGYDDDGDDVFSNFDPSNTTAIKDAVMASWGKSCETSKEEVCLAEQCCPVCVEVYTAALACLTNETIGVLENQVSDILGGVGDVVDGLLGALNDFTSEALNETIAPTGGLDGLGDLFSGLTCDYENVKCPKPDGMANGTDVADPEEAVSAAEAKSGETASAEKEPAMTEDLEPAKVFMSGAQSASVLFTVAALVGIMLTGN</sequence>
<evidence type="ECO:0000313" key="3">
    <source>
        <dbReference type="EMBL" id="CAB9515848.1"/>
    </source>
</evidence>
<evidence type="ECO:0000313" key="4">
    <source>
        <dbReference type="Proteomes" id="UP001153069"/>
    </source>
</evidence>
<name>A0A9N8HMG1_9STRA</name>
<feature type="region of interest" description="Disordered" evidence="1">
    <location>
        <begin position="227"/>
        <end position="258"/>
    </location>
</feature>
<dbReference type="EMBL" id="CAICTM010000741">
    <property type="protein sequence ID" value="CAB9515848.1"/>
    <property type="molecule type" value="Genomic_DNA"/>
</dbReference>
<dbReference type="AlphaFoldDB" id="A0A9N8HMG1"/>
<gene>
    <name evidence="3" type="ORF">SEMRO_742_G195920.1</name>
</gene>
<keyword evidence="4" id="KW-1185">Reference proteome</keyword>